<reference evidence="3" key="1">
    <citation type="submission" date="2016-11" db="EMBL/GenBank/DDBJ databases">
        <title>Trade-off between light-utilization and light-protection in marine flavobacteria.</title>
        <authorList>
            <person name="Kumagai Y."/>
            <person name="Yoshizawa S."/>
            <person name="Kogure K."/>
        </authorList>
    </citation>
    <scope>NUCLEOTIDE SEQUENCE [LARGE SCALE GENOMIC DNA]</scope>
    <source>
        <strain evidence="3">SG-18</strain>
    </source>
</reference>
<feature type="transmembrane region" description="Helical" evidence="1">
    <location>
        <begin position="141"/>
        <end position="159"/>
    </location>
</feature>
<feature type="transmembrane region" description="Helical" evidence="1">
    <location>
        <begin position="320"/>
        <end position="340"/>
    </location>
</feature>
<gene>
    <name evidence="2" type="ORF">BST99_12520</name>
</gene>
<feature type="transmembrane region" description="Helical" evidence="1">
    <location>
        <begin position="287"/>
        <end position="308"/>
    </location>
</feature>
<organism evidence="2 3">
    <name type="scientific">Aureicoccus marinus</name>
    <dbReference type="NCBI Taxonomy" id="754435"/>
    <lineage>
        <taxon>Bacteria</taxon>
        <taxon>Pseudomonadati</taxon>
        <taxon>Bacteroidota</taxon>
        <taxon>Flavobacteriia</taxon>
        <taxon>Flavobacteriales</taxon>
        <taxon>Flavobacteriaceae</taxon>
        <taxon>Aureicoccus</taxon>
    </lineage>
</organism>
<name>A0A2S7T927_9FLAO</name>
<keyword evidence="1" id="KW-0472">Membrane</keyword>
<dbReference type="PANTHER" id="PTHR41983">
    <property type="entry name" value="SHORT-CHAIN FATTY ACID TRANSPORTER-RELATED"/>
    <property type="match status" value="1"/>
</dbReference>
<keyword evidence="1" id="KW-0812">Transmembrane</keyword>
<feature type="transmembrane region" description="Helical" evidence="1">
    <location>
        <begin position="102"/>
        <end position="129"/>
    </location>
</feature>
<evidence type="ECO:0000313" key="2">
    <source>
        <dbReference type="EMBL" id="PQJ16429.1"/>
    </source>
</evidence>
<keyword evidence="3" id="KW-1185">Reference proteome</keyword>
<sequence length="454" mass="49299">MWLSRFTTKLFGQYLPSPFAIAVILTGISLILALLFGEFKPGSSPLVQVFSLWETGLWNQGLLVFAYQMMLILVLGHVLVLSEPADRFMEALTRQVKDPTTAVLWVLVPTLLLSFFNWGLGLIFGALVARKVGEFARRNRIPVNYPLLGACGYAGMMIWHGGISGSAPIKASEPGHLQDLMRGSETAIVWPDSISTAATVFSWPNLLITFTVILVLVGVAYRIAQKASPKSQAWPDSISEFHEEEPESGEQMDNSVWGGRILGGLILIVVVIQYGAALGKLQITPNLLNLFMLGLGLALHGSFKRFLWAVGQAISGASGILIQFPLYFGIMGLMVGSGLIEQLSEAIVQTASAFSLPIWTFFSAGLVNVFVPSGGGQWAVQGPLVLQAANELQVPYAKVILALSYGDQLTNMLQPFWALPLLGITGLRGKDILPYSLTFMFCGGIIYLLGLMLF</sequence>
<comment type="caution">
    <text evidence="2">The sequence shown here is derived from an EMBL/GenBank/DDBJ whole genome shotgun (WGS) entry which is preliminary data.</text>
</comment>
<accession>A0A2S7T927</accession>
<feature type="transmembrane region" description="Helical" evidence="1">
    <location>
        <begin position="57"/>
        <end position="82"/>
    </location>
</feature>
<feature type="transmembrane region" description="Helical" evidence="1">
    <location>
        <begin position="261"/>
        <end position="281"/>
    </location>
</feature>
<dbReference type="PANTHER" id="PTHR41983:SF2">
    <property type="entry name" value="SHORT-CHAIN FATTY ACID TRANSPORTER-RELATED"/>
    <property type="match status" value="1"/>
</dbReference>
<dbReference type="GO" id="GO:0005886">
    <property type="term" value="C:plasma membrane"/>
    <property type="evidence" value="ECO:0007669"/>
    <property type="project" value="TreeGrafter"/>
</dbReference>
<evidence type="ECO:0000313" key="3">
    <source>
        <dbReference type="Proteomes" id="UP000239366"/>
    </source>
</evidence>
<protein>
    <submittedName>
        <fullName evidence="2">Short-chain fatty acid transporter</fullName>
    </submittedName>
</protein>
<dbReference type="EMBL" id="MQVX01000001">
    <property type="protein sequence ID" value="PQJ16429.1"/>
    <property type="molecule type" value="Genomic_DNA"/>
</dbReference>
<feature type="transmembrane region" description="Helical" evidence="1">
    <location>
        <begin position="346"/>
        <end position="371"/>
    </location>
</feature>
<feature type="transmembrane region" description="Helical" evidence="1">
    <location>
        <begin position="432"/>
        <end position="453"/>
    </location>
</feature>
<feature type="transmembrane region" description="Helical" evidence="1">
    <location>
        <begin position="15"/>
        <end position="36"/>
    </location>
</feature>
<dbReference type="AlphaFoldDB" id="A0A2S7T927"/>
<dbReference type="InterPro" id="IPR006160">
    <property type="entry name" value="SCFA_transpt_AtoE"/>
</dbReference>
<dbReference type="Proteomes" id="UP000239366">
    <property type="component" value="Unassembled WGS sequence"/>
</dbReference>
<proteinExistence type="predicted"/>
<dbReference type="OrthoDB" id="9342495at2"/>
<dbReference type="Pfam" id="PF02667">
    <property type="entry name" value="SCFA_trans"/>
    <property type="match status" value="1"/>
</dbReference>
<dbReference type="RefSeq" id="WP_105002102.1">
    <property type="nucleotide sequence ID" value="NZ_MQVX01000001.1"/>
</dbReference>
<evidence type="ECO:0000256" key="1">
    <source>
        <dbReference type="SAM" id="Phobius"/>
    </source>
</evidence>
<keyword evidence="1" id="KW-1133">Transmembrane helix</keyword>
<feature type="transmembrane region" description="Helical" evidence="1">
    <location>
        <begin position="200"/>
        <end position="221"/>
    </location>
</feature>